<protein>
    <recommendedName>
        <fullName evidence="12">Zyxin</fullName>
    </recommendedName>
</protein>
<dbReference type="SUPFAM" id="SSF57716">
    <property type="entry name" value="Glucocorticoid receptor-like (DNA-binding domain)"/>
    <property type="match status" value="1"/>
</dbReference>
<dbReference type="GO" id="GO:0046872">
    <property type="term" value="F:metal ion binding"/>
    <property type="evidence" value="ECO:0007669"/>
    <property type="project" value="UniProtKB-KW"/>
</dbReference>
<evidence type="ECO:0000259" key="14">
    <source>
        <dbReference type="PROSITE" id="PS50023"/>
    </source>
</evidence>
<evidence type="ECO:0000313" key="16">
    <source>
        <dbReference type="WBParaSite" id="MBELARI_LOCUS4375"/>
    </source>
</evidence>
<dbReference type="Pfam" id="PF00412">
    <property type="entry name" value="LIM"/>
    <property type="match status" value="2"/>
</dbReference>
<dbReference type="PANTHER" id="PTHR24212:SF1">
    <property type="entry name" value="ZYXIN"/>
    <property type="match status" value="1"/>
</dbReference>
<evidence type="ECO:0000256" key="10">
    <source>
        <dbReference type="ARBA" id="ARBA00023038"/>
    </source>
</evidence>
<dbReference type="GO" id="GO:0007229">
    <property type="term" value="P:integrin-mediated signaling pathway"/>
    <property type="evidence" value="ECO:0007669"/>
    <property type="project" value="TreeGrafter"/>
</dbReference>
<evidence type="ECO:0000256" key="7">
    <source>
        <dbReference type="ARBA" id="ARBA00022833"/>
    </source>
</evidence>
<keyword evidence="7 13" id="KW-0862">Zinc</keyword>
<keyword evidence="9" id="KW-0965">Cell junction</keyword>
<evidence type="ECO:0000256" key="12">
    <source>
        <dbReference type="ARBA" id="ARBA00039396"/>
    </source>
</evidence>
<dbReference type="InterPro" id="IPR001781">
    <property type="entry name" value="Znf_LIM"/>
</dbReference>
<evidence type="ECO:0000256" key="8">
    <source>
        <dbReference type="ARBA" id="ARBA00022889"/>
    </source>
</evidence>
<evidence type="ECO:0000256" key="6">
    <source>
        <dbReference type="ARBA" id="ARBA00022737"/>
    </source>
</evidence>
<dbReference type="PANTHER" id="PTHR24212">
    <property type="entry name" value="ZYXIN/TRIP6"/>
    <property type="match status" value="1"/>
</dbReference>
<keyword evidence="15" id="KW-1185">Reference proteome</keyword>
<dbReference type="WBParaSite" id="MBELARI_LOCUS4375">
    <property type="protein sequence ID" value="MBELARI_LOCUS4375"/>
    <property type="gene ID" value="MBELARI_LOCUS4375"/>
</dbReference>
<name>A0AAF3J972_9BILA</name>
<sequence length="132" mass="15096">MNSCGGCKRFIGNEPAVYANRQLYHPPHLQCKVCNHRIEAGQTYAINEGIIECRQCLLERHAPKCYGCNGVIESRFVKAMHRRWHPNCFKCVGCGCTIESDWLNEASMGSMHRLCYWAFVRDTQIVQTSAIK</sequence>
<keyword evidence="11" id="KW-0206">Cytoskeleton</keyword>
<keyword evidence="10 13" id="KW-0440">LIM domain</keyword>
<evidence type="ECO:0000256" key="9">
    <source>
        <dbReference type="ARBA" id="ARBA00022949"/>
    </source>
</evidence>
<evidence type="ECO:0000256" key="2">
    <source>
        <dbReference type="ARBA" id="ARBA00004246"/>
    </source>
</evidence>
<feature type="domain" description="LIM zinc-binding" evidence="14">
    <location>
        <begin position="63"/>
        <end position="125"/>
    </location>
</feature>
<dbReference type="Gene3D" id="2.10.110.10">
    <property type="entry name" value="Cysteine Rich Protein"/>
    <property type="match status" value="2"/>
</dbReference>
<keyword evidence="8" id="KW-0130">Cell adhesion</keyword>
<evidence type="ECO:0000256" key="5">
    <source>
        <dbReference type="ARBA" id="ARBA00022723"/>
    </source>
</evidence>
<dbReference type="GO" id="GO:0005737">
    <property type="term" value="C:cytoplasm"/>
    <property type="evidence" value="ECO:0007669"/>
    <property type="project" value="TreeGrafter"/>
</dbReference>
<dbReference type="AlphaFoldDB" id="A0AAF3J972"/>
<comment type="similarity">
    <text evidence="3">Belongs to the zyxin/ajuba family.</text>
</comment>
<dbReference type="GO" id="GO:0007155">
    <property type="term" value="P:cell adhesion"/>
    <property type="evidence" value="ECO:0007669"/>
    <property type="project" value="UniProtKB-KW"/>
</dbReference>
<keyword evidence="4" id="KW-0963">Cytoplasm</keyword>
<evidence type="ECO:0000256" key="11">
    <source>
        <dbReference type="ARBA" id="ARBA00023212"/>
    </source>
</evidence>
<evidence type="ECO:0000256" key="1">
    <source>
        <dbReference type="ARBA" id="ARBA00004245"/>
    </source>
</evidence>
<dbReference type="Proteomes" id="UP000887575">
    <property type="component" value="Unassembled WGS sequence"/>
</dbReference>
<evidence type="ECO:0000313" key="15">
    <source>
        <dbReference type="Proteomes" id="UP000887575"/>
    </source>
</evidence>
<accession>A0AAF3J972</accession>
<dbReference type="PROSITE" id="PS00478">
    <property type="entry name" value="LIM_DOMAIN_1"/>
    <property type="match status" value="2"/>
</dbReference>
<comment type="subcellular location">
    <subcellularLocation>
        <location evidence="2">Cell junction</location>
        <location evidence="2">Focal adhesion</location>
    </subcellularLocation>
    <subcellularLocation>
        <location evidence="1">Cytoplasm</location>
        <location evidence="1">Cytoskeleton</location>
    </subcellularLocation>
</comment>
<dbReference type="PROSITE" id="PS50023">
    <property type="entry name" value="LIM_DOMAIN_2"/>
    <property type="match status" value="1"/>
</dbReference>
<dbReference type="GO" id="GO:0001725">
    <property type="term" value="C:stress fiber"/>
    <property type="evidence" value="ECO:0007669"/>
    <property type="project" value="TreeGrafter"/>
</dbReference>
<keyword evidence="6" id="KW-0677">Repeat</keyword>
<evidence type="ECO:0000256" key="13">
    <source>
        <dbReference type="PROSITE-ProRule" id="PRU00125"/>
    </source>
</evidence>
<dbReference type="CDD" id="cd08368">
    <property type="entry name" value="LIM"/>
    <property type="match status" value="1"/>
</dbReference>
<organism evidence="15 16">
    <name type="scientific">Mesorhabditis belari</name>
    <dbReference type="NCBI Taxonomy" id="2138241"/>
    <lineage>
        <taxon>Eukaryota</taxon>
        <taxon>Metazoa</taxon>
        <taxon>Ecdysozoa</taxon>
        <taxon>Nematoda</taxon>
        <taxon>Chromadorea</taxon>
        <taxon>Rhabditida</taxon>
        <taxon>Rhabditina</taxon>
        <taxon>Rhabditomorpha</taxon>
        <taxon>Rhabditoidea</taxon>
        <taxon>Rhabditidae</taxon>
        <taxon>Mesorhabditinae</taxon>
        <taxon>Mesorhabditis</taxon>
    </lineage>
</organism>
<proteinExistence type="inferred from homology"/>
<dbReference type="GO" id="GO:0005925">
    <property type="term" value="C:focal adhesion"/>
    <property type="evidence" value="ECO:0007669"/>
    <property type="project" value="UniProtKB-SubCell"/>
</dbReference>
<keyword evidence="5 13" id="KW-0479">Metal-binding</keyword>
<dbReference type="SMART" id="SM00132">
    <property type="entry name" value="LIM"/>
    <property type="match status" value="2"/>
</dbReference>
<reference evidence="16" key="1">
    <citation type="submission" date="2024-02" db="UniProtKB">
        <authorList>
            <consortium name="WormBaseParasite"/>
        </authorList>
    </citation>
    <scope>IDENTIFICATION</scope>
</reference>
<evidence type="ECO:0000256" key="3">
    <source>
        <dbReference type="ARBA" id="ARBA00009611"/>
    </source>
</evidence>
<evidence type="ECO:0000256" key="4">
    <source>
        <dbReference type="ARBA" id="ARBA00022490"/>
    </source>
</evidence>